<dbReference type="SUPFAM" id="SSF50630">
    <property type="entry name" value="Acid proteases"/>
    <property type="match status" value="1"/>
</dbReference>
<gene>
    <name evidence="5" type="ORF">ACOC_LOCUS12070</name>
</gene>
<dbReference type="Gene3D" id="2.40.70.10">
    <property type="entry name" value="Acid Proteases"/>
    <property type="match status" value="2"/>
</dbReference>
<dbReference type="InterPro" id="IPR034164">
    <property type="entry name" value="Pepsin-like_dom"/>
</dbReference>
<feature type="signal peptide" evidence="3">
    <location>
        <begin position="1"/>
        <end position="16"/>
    </location>
</feature>
<accession>A0A0R3PZQ3</accession>
<dbReference type="Proteomes" id="UP000267027">
    <property type="component" value="Unassembled WGS sequence"/>
</dbReference>
<protein>
    <submittedName>
        <fullName evidence="7">Peptidase A1 domain-containing protein</fullName>
    </submittedName>
</protein>
<dbReference type="GO" id="GO:0004190">
    <property type="term" value="F:aspartic-type endopeptidase activity"/>
    <property type="evidence" value="ECO:0007669"/>
    <property type="project" value="InterPro"/>
</dbReference>
<dbReference type="EMBL" id="UYYA01004886">
    <property type="protein sequence ID" value="VDM63655.1"/>
    <property type="molecule type" value="Genomic_DNA"/>
</dbReference>
<proteinExistence type="inferred from homology"/>
<feature type="active site" evidence="2">
    <location>
        <position position="277"/>
    </location>
</feature>
<organism evidence="7">
    <name type="scientific">Angiostrongylus costaricensis</name>
    <name type="common">Nematode worm</name>
    <dbReference type="NCBI Taxonomy" id="334426"/>
    <lineage>
        <taxon>Eukaryota</taxon>
        <taxon>Metazoa</taxon>
        <taxon>Ecdysozoa</taxon>
        <taxon>Nematoda</taxon>
        <taxon>Chromadorea</taxon>
        <taxon>Rhabditida</taxon>
        <taxon>Rhabditina</taxon>
        <taxon>Rhabditomorpha</taxon>
        <taxon>Strongyloidea</taxon>
        <taxon>Metastrongylidae</taxon>
        <taxon>Angiostrongylus</taxon>
    </lineage>
</organism>
<dbReference type="OrthoDB" id="5853681at2759"/>
<keyword evidence="6" id="KW-1185">Reference proteome</keyword>
<dbReference type="GO" id="GO:0006508">
    <property type="term" value="P:proteolysis"/>
    <property type="evidence" value="ECO:0007669"/>
    <property type="project" value="InterPro"/>
</dbReference>
<reference evidence="5 6" key="2">
    <citation type="submission" date="2018-11" db="EMBL/GenBank/DDBJ databases">
        <authorList>
            <consortium name="Pathogen Informatics"/>
        </authorList>
    </citation>
    <scope>NUCLEOTIDE SEQUENCE [LARGE SCALE GENOMIC DNA]</scope>
    <source>
        <strain evidence="5 6">Costa Rica</strain>
    </source>
</reference>
<dbReference type="PANTHER" id="PTHR47966:SF8">
    <property type="entry name" value="ASPARTIC PROTEASE 1-RELATED"/>
    <property type="match status" value="1"/>
</dbReference>
<dbReference type="WBParaSite" id="ACOC_0001206901-mRNA-1">
    <property type="protein sequence ID" value="ACOC_0001206901-mRNA-1"/>
    <property type="gene ID" value="ACOC_0001206901"/>
</dbReference>
<dbReference type="GO" id="GO:0005764">
    <property type="term" value="C:lysosome"/>
    <property type="evidence" value="ECO:0007669"/>
    <property type="project" value="TreeGrafter"/>
</dbReference>
<dbReference type="InterPro" id="IPR033121">
    <property type="entry name" value="PEPTIDASE_A1"/>
</dbReference>
<dbReference type="InterPro" id="IPR021109">
    <property type="entry name" value="Peptidase_aspartic_dom_sf"/>
</dbReference>
<dbReference type="InterPro" id="IPR001461">
    <property type="entry name" value="Aspartic_peptidase_A1"/>
</dbReference>
<feature type="active site" evidence="2">
    <location>
        <position position="87"/>
    </location>
</feature>
<dbReference type="Pfam" id="PF00026">
    <property type="entry name" value="Asp"/>
    <property type="match status" value="1"/>
</dbReference>
<evidence type="ECO:0000313" key="6">
    <source>
        <dbReference type="Proteomes" id="UP000267027"/>
    </source>
</evidence>
<reference evidence="7" key="1">
    <citation type="submission" date="2017-02" db="UniProtKB">
        <authorList>
            <consortium name="WormBaseParasite"/>
        </authorList>
    </citation>
    <scope>IDENTIFICATION</scope>
</reference>
<keyword evidence="3" id="KW-0732">Signal</keyword>
<dbReference type="PRINTS" id="PR00792">
    <property type="entry name" value="PEPSIN"/>
</dbReference>
<evidence type="ECO:0000259" key="4">
    <source>
        <dbReference type="PROSITE" id="PS51767"/>
    </source>
</evidence>
<dbReference type="FunFam" id="2.40.70.10:FF:000008">
    <property type="entry name" value="Cathepsin D"/>
    <property type="match status" value="1"/>
</dbReference>
<sequence>MKTVLVLATVVAMLHAKSYKMETRSSGSLIARLIKDNLYHKYLENHRFHRTQVHKKGSQPIMDHHDYFYLANITFGTPGQTVSLMMDTSSSNLWVIDAACNTDACNGRFNVPYTRHKFDSTKSSTFSTTNNTIFLQQQYGSCTGILVNDTVSFADLTIDQQEFADIADMDGYLPSRPFDGVFGLGWPAVASGEVSPPMQNILPNLDAPLFTIWMDRKAALNATESPGLITYGAIDTTNCQSDLNYVPLSSEVYWQFNIEGFSVGSFSESGHGVVSADTSMSLIGAPGYIVDAVVSQTGAQFDIMYGFYKVDCSTMKTQPDLVFSINGFKYNIPPEEYLFDYGIEEGKVRALALAQKFLY</sequence>
<feature type="chain" id="PRO_5043130402" evidence="3">
    <location>
        <begin position="17"/>
        <end position="359"/>
    </location>
</feature>
<name>A0A0R3PZQ3_ANGCS</name>
<dbReference type="PROSITE" id="PS51767">
    <property type="entry name" value="PEPTIDASE_A1"/>
    <property type="match status" value="1"/>
</dbReference>
<dbReference type="OMA" id="GFFAFPC"/>
<feature type="domain" description="Peptidase A1" evidence="4">
    <location>
        <begin position="69"/>
        <end position="359"/>
    </location>
</feature>
<evidence type="ECO:0000256" key="3">
    <source>
        <dbReference type="SAM" id="SignalP"/>
    </source>
</evidence>
<evidence type="ECO:0000313" key="7">
    <source>
        <dbReference type="WBParaSite" id="ACOC_0001206901-mRNA-1"/>
    </source>
</evidence>
<evidence type="ECO:0000256" key="2">
    <source>
        <dbReference type="PIRSR" id="PIRSR601461-1"/>
    </source>
</evidence>
<comment type="similarity">
    <text evidence="1">Belongs to the peptidase A1 family.</text>
</comment>
<dbReference type="STRING" id="334426.A0A0R3PZQ3"/>
<evidence type="ECO:0000313" key="5">
    <source>
        <dbReference type="EMBL" id="VDM63655.1"/>
    </source>
</evidence>
<dbReference type="PANTHER" id="PTHR47966">
    <property type="entry name" value="BETA-SITE APP-CLEAVING ENZYME, ISOFORM A-RELATED"/>
    <property type="match status" value="1"/>
</dbReference>
<dbReference type="AlphaFoldDB" id="A0A0R3PZQ3"/>
<evidence type="ECO:0000256" key="1">
    <source>
        <dbReference type="ARBA" id="ARBA00007447"/>
    </source>
</evidence>
<dbReference type="CDD" id="cd05471">
    <property type="entry name" value="pepsin_like"/>
    <property type="match status" value="1"/>
</dbReference>